<evidence type="ECO:0008006" key="4">
    <source>
        <dbReference type="Google" id="ProtNLM"/>
    </source>
</evidence>
<feature type="transmembrane region" description="Helical" evidence="1">
    <location>
        <begin position="62"/>
        <end position="80"/>
    </location>
</feature>
<reference evidence="2 3" key="1">
    <citation type="submission" date="2020-10" db="EMBL/GenBank/DDBJ databases">
        <title>Myceligenerans pegani sp. nov., an endophytic actinomycete isolated from Peganum harmala L. in Xinjiang, China.</title>
        <authorList>
            <person name="Xin L."/>
        </authorList>
    </citation>
    <scope>NUCLEOTIDE SEQUENCE [LARGE SCALE GENOMIC DNA]</scope>
    <source>
        <strain evidence="2 3">TRM65318</strain>
    </source>
</reference>
<evidence type="ECO:0000256" key="1">
    <source>
        <dbReference type="SAM" id="Phobius"/>
    </source>
</evidence>
<feature type="transmembrane region" description="Helical" evidence="1">
    <location>
        <begin position="86"/>
        <end position="107"/>
    </location>
</feature>
<feature type="transmembrane region" description="Helical" evidence="1">
    <location>
        <begin position="7"/>
        <end position="25"/>
    </location>
</feature>
<keyword evidence="1" id="KW-1133">Transmembrane helix</keyword>
<keyword evidence="3" id="KW-1185">Reference proteome</keyword>
<sequence>MLLVVEAVGVGAFALAILGELVLRGSEAPEVAVFLVLVLGGAAWALVAAGRALLRGSRVARGFAVTWQLFQILAGLAGALGGGPLWAAIGGWTVVLLAVAVVVLLMLPPVIEATTRTSVHDD</sequence>
<evidence type="ECO:0000313" key="2">
    <source>
        <dbReference type="EMBL" id="MBE1875635.1"/>
    </source>
</evidence>
<evidence type="ECO:0000313" key="3">
    <source>
        <dbReference type="Proteomes" id="UP000625527"/>
    </source>
</evidence>
<protein>
    <recommendedName>
        <fullName evidence="4">Histidine kinase</fullName>
    </recommendedName>
</protein>
<feature type="transmembrane region" description="Helical" evidence="1">
    <location>
        <begin position="31"/>
        <end position="50"/>
    </location>
</feature>
<gene>
    <name evidence="2" type="ORF">IHE71_07925</name>
</gene>
<keyword evidence="1" id="KW-0812">Transmembrane</keyword>
<dbReference type="RefSeq" id="WP_192862199.1">
    <property type="nucleotide sequence ID" value="NZ_JADAQT010000066.1"/>
</dbReference>
<dbReference type="Proteomes" id="UP000625527">
    <property type="component" value="Unassembled WGS sequence"/>
</dbReference>
<dbReference type="EMBL" id="JADAQT010000066">
    <property type="protein sequence ID" value="MBE1875635.1"/>
    <property type="molecule type" value="Genomic_DNA"/>
</dbReference>
<name>A0ABR9MWY7_9MICO</name>
<accession>A0ABR9MWY7</accession>
<proteinExistence type="predicted"/>
<organism evidence="2 3">
    <name type="scientific">Myceligenerans pegani</name>
    <dbReference type="NCBI Taxonomy" id="2776917"/>
    <lineage>
        <taxon>Bacteria</taxon>
        <taxon>Bacillati</taxon>
        <taxon>Actinomycetota</taxon>
        <taxon>Actinomycetes</taxon>
        <taxon>Micrococcales</taxon>
        <taxon>Promicromonosporaceae</taxon>
        <taxon>Myceligenerans</taxon>
    </lineage>
</organism>
<keyword evidence="1" id="KW-0472">Membrane</keyword>
<comment type="caution">
    <text evidence="2">The sequence shown here is derived from an EMBL/GenBank/DDBJ whole genome shotgun (WGS) entry which is preliminary data.</text>
</comment>